<dbReference type="Proteomes" id="UP000293568">
    <property type="component" value="Chromosome"/>
</dbReference>
<dbReference type="InterPro" id="IPR036491">
    <property type="entry name" value="YugN-like_sf"/>
</dbReference>
<evidence type="ECO:0000313" key="2">
    <source>
        <dbReference type="Proteomes" id="UP000293568"/>
    </source>
</evidence>
<gene>
    <name evidence="1" type="ORF">ET464_00025</name>
</gene>
<proteinExistence type="predicted"/>
<evidence type="ECO:0008006" key="3">
    <source>
        <dbReference type="Google" id="ProtNLM"/>
    </source>
</evidence>
<dbReference type="Gene3D" id="3.30.310.100">
    <property type="entry name" value="YugN-like"/>
    <property type="match status" value="1"/>
</dbReference>
<sequence>MVPISSSIESTKHEFTAVNKLLNQLQFALGGGWDYEGGSFDRYLDDEHKVWLRIPFKTRSGNIDIEADNGAVIEFDRPFVLKHLYNEGTDPEGSVRLLGALFDQFQTPVDPDARVEQQWLDKAKELLAEVERAL</sequence>
<dbReference type="InterPro" id="IPR014967">
    <property type="entry name" value="Uncharacterised_YugN-like"/>
</dbReference>
<organism evidence="1 2">
    <name type="scientific">Paenibacillus protaetiae</name>
    <dbReference type="NCBI Taxonomy" id="2509456"/>
    <lineage>
        <taxon>Bacteria</taxon>
        <taxon>Bacillati</taxon>
        <taxon>Bacillota</taxon>
        <taxon>Bacilli</taxon>
        <taxon>Bacillales</taxon>
        <taxon>Paenibacillaceae</taxon>
        <taxon>Paenibacillus</taxon>
    </lineage>
</organism>
<dbReference type="OrthoDB" id="2988890at2"/>
<evidence type="ECO:0000313" key="1">
    <source>
        <dbReference type="EMBL" id="QAY65009.1"/>
    </source>
</evidence>
<dbReference type="SUPFAM" id="SSF160755">
    <property type="entry name" value="YugN-like"/>
    <property type="match status" value="1"/>
</dbReference>
<dbReference type="Pfam" id="PF08868">
    <property type="entry name" value="YugN"/>
    <property type="match status" value="1"/>
</dbReference>
<protein>
    <recommendedName>
        <fullName evidence="3">YugN-like family protein</fullName>
    </recommendedName>
</protein>
<dbReference type="AlphaFoldDB" id="A0A4P6ETP7"/>
<dbReference type="KEGG" id="pprt:ET464_00025"/>
<dbReference type="RefSeq" id="WP_129437120.1">
    <property type="nucleotide sequence ID" value="NZ_CP035492.1"/>
</dbReference>
<keyword evidence="2" id="KW-1185">Reference proteome</keyword>
<accession>A0A4P6ETP7</accession>
<name>A0A4P6ETP7_9BACL</name>
<dbReference type="EMBL" id="CP035492">
    <property type="protein sequence ID" value="QAY65009.1"/>
    <property type="molecule type" value="Genomic_DNA"/>
</dbReference>
<reference evidence="1 2" key="1">
    <citation type="submission" date="2019-01" db="EMBL/GenBank/DDBJ databases">
        <title>Genome sequencing of strain FW100M-2.</title>
        <authorList>
            <person name="Heo J."/>
            <person name="Kim S.-J."/>
            <person name="Kim J.-S."/>
            <person name="Hong S.-B."/>
            <person name="Kwon S.-W."/>
        </authorList>
    </citation>
    <scope>NUCLEOTIDE SEQUENCE [LARGE SCALE GENOMIC DNA]</scope>
    <source>
        <strain evidence="1 2">FW100M-2</strain>
    </source>
</reference>